<comment type="similarity">
    <text evidence="1">Belongs to the beta type-B retroviral polymerase family. HERV class-II K(HML-2) pol subfamily.</text>
</comment>
<feature type="domain" description="Reverse transcriptase" evidence="10">
    <location>
        <begin position="210"/>
        <end position="388"/>
    </location>
</feature>
<evidence type="ECO:0000256" key="4">
    <source>
        <dbReference type="ARBA" id="ARBA00022679"/>
    </source>
</evidence>
<dbReference type="EC" id="3.1.26.4" evidence="2"/>
<evidence type="ECO:0000259" key="10">
    <source>
        <dbReference type="PROSITE" id="PS50878"/>
    </source>
</evidence>
<dbReference type="EMBL" id="AKHW03005127">
    <property type="protein sequence ID" value="KYO27729.1"/>
    <property type="molecule type" value="Genomic_DNA"/>
</dbReference>
<dbReference type="Proteomes" id="UP000050525">
    <property type="component" value="Unassembled WGS sequence"/>
</dbReference>
<evidence type="ECO:0000256" key="7">
    <source>
        <dbReference type="ARBA" id="ARBA00022759"/>
    </source>
</evidence>
<dbReference type="STRING" id="8496.A0A151MTA4"/>
<comment type="caution">
    <text evidence="11">The sequence shown here is derived from an EMBL/GenBank/DDBJ whole genome shotgun (WGS) entry which is preliminary data.</text>
</comment>
<dbReference type="InterPro" id="IPR000477">
    <property type="entry name" value="RT_dom"/>
</dbReference>
<dbReference type="GO" id="GO:0008233">
    <property type="term" value="F:peptidase activity"/>
    <property type="evidence" value="ECO:0007669"/>
    <property type="project" value="UniProtKB-KW"/>
</dbReference>
<evidence type="ECO:0000256" key="1">
    <source>
        <dbReference type="ARBA" id="ARBA00010879"/>
    </source>
</evidence>
<keyword evidence="8" id="KW-0378">Hydrolase</keyword>
<accession>A0A151MTA4</accession>
<keyword evidence="12" id="KW-1185">Reference proteome</keyword>
<reference evidence="11 12" key="1">
    <citation type="journal article" date="2012" name="Genome Biol.">
        <title>Sequencing three crocodilian genomes to illuminate the evolution of archosaurs and amniotes.</title>
        <authorList>
            <person name="St John J.A."/>
            <person name="Braun E.L."/>
            <person name="Isberg S.R."/>
            <person name="Miles L.G."/>
            <person name="Chong A.Y."/>
            <person name="Gongora J."/>
            <person name="Dalzell P."/>
            <person name="Moran C."/>
            <person name="Bed'hom B."/>
            <person name="Abzhanov A."/>
            <person name="Burgess S.C."/>
            <person name="Cooksey A.M."/>
            <person name="Castoe T.A."/>
            <person name="Crawford N.G."/>
            <person name="Densmore L.D."/>
            <person name="Drew J.C."/>
            <person name="Edwards S.V."/>
            <person name="Faircloth B.C."/>
            <person name="Fujita M.K."/>
            <person name="Greenwold M.J."/>
            <person name="Hoffmann F.G."/>
            <person name="Howard J.M."/>
            <person name="Iguchi T."/>
            <person name="Janes D.E."/>
            <person name="Khan S.Y."/>
            <person name="Kohno S."/>
            <person name="de Koning A.J."/>
            <person name="Lance S.L."/>
            <person name="McCarthy F.M."/>
            <person name="McCormack J.E."/>
            <person name="Merchant M.E."/>
            <person name="Peterson D.G."/>
            <person name="Pollock D.D."/>
            <person name="Pourmand N."/>
            <person name="Raney B.J."/>
            <person name="Roessler K.A."/>
            <person name="Sanford J.R."/>
            <person name="Sawyer R.H."/>
            <person name="Schmidt C.J."/>
            <person name="Triplett E.W."/>
            <person name="Tuberville T.D."/>
            <person name="Venegas-Anaya M."/>
            <person name="Howard J.T."/>
            <person name="Jarvis E.D."/>
            <person name="Guillette L.J.Jr."/>
            <person name="Glenn T.C."/>
            <person name="Green R.E."/>
            <person name="Ray D.A."/>
        </authorList>
    </citation>
    <scope>NUCLEOTIDE SEQUENCE [LARGE SCALE GENOMIC DNA]</scope>
    <source>
        <strain evidence="11">KSC_2009_1</strain>
    </source>
</reference>
<keyword evidence="5" id="KW-0548">Nucleotidyltransferase</keyword>
<dbReference type="InterPro" id="IPR050951">
    <property type="entry name" value="Retrovirus_Pol_polyprotein"/>
</dbReference>
<organism evidence="11 12">
    <name type="scientific">Alligator mississippiensis</name>
    <name type="common">American alligator</name>
    <dbReference type="NCBI Taxonomy" id="8496"/>
    <lineage>
        <taxon>Eukaryota</taxon>
        <taxon>Metazoa</taxon>
        <taxon>Chordata</taxon>
        <taxon>Craniata</taxon>
        <taxon>Vertebrata</taxon>
        <taxon>Euteleostomi</taxon>
        <taxon>Archelosauria</taxon>
        <taxon>Archosauria</taxon>
        <taxon>Crocodylia</taxon>
        <taxon>Alligatoridae</taxon>
        <taxon>Alligatorinae</taxon>
        <taxon>Alligator</taxon>
    </lineage>
</organism>
<evidence type="ECO:0000256" key="5">
    <source>
        <dbReference type="ARBA" id="ARBA00022695"/>
    </source>
</evidence>
<dbReference type="GO" id="GO:0006508">
    <property type="term" value="P:proteolysis"/>
    <property type="evidence" value="ECO:0007669"/>
    <property type="project" value="UniProtKB-KW"/>
</dbReference>
<gene>
    <name evidence="11" type="ORF">Y1Q_0005283</name>
</gene>
<dbReference type="InterPro" id="IPR043128">
    <property type="entry name" value="Rev_trsase/Diguanyl_cyclase"/>
</dbReference>
<dbReference type="GO" id="GO:0003964">
    <property type="term" value="F:RNA-directed DNA polymerase activity"/>
    <property type="evidence" value="ECO:0007669"/>
    <property type="project" value="UniProtKB-KW"/>
</dbReference>
<evidence type="ECO:0000256" key="8">
    <source>
        <dbReference type="ARBA" id="ARBA00022801"/>
    </source>
</evidence>
<sequence length="389" mass="44601">MGLGVSAERYREELQDRISRAQRIARRNLKDAQGIQERRYNEKTRTRTFQSGDKVPVLLPTSSSKQLAMWQGPFTVVRQVGPVDYKLLKPGHRRERQIYHVNLLKEWKTPQGWMALDEDTKEDLGPPCPGLGRPWEEVSVQMGKELGNHQQQELLALIEEFRAVFQEVPGRVTGVEHEIRTPQGALVRERWRLITQQWQQEIRQEIMKMQGQRIIRLSRSLWRSPIVPVVKPDGSLHICIDYRKLNALTRFDAFPMPHVTHLVEKIGEAQYITTLDLAKGYWQIPMRSTDCAKTAFGTPWGLFKFTRMPFGLNGVAATFQRLMDNLLAPHAAYAVAYIDDIIIFSASWQQHLQDLRPVLGELRAAGLTANPKKCKLAGKETAYLGFQVG</sequence>
<evidence type="ECO:0000256" key="3">
    <source>
        <dbReference type="ARBA" id="ARBA00022670"/>
    </source>
</evidence>
<evidence type="ECO:0000256" key="6">
    <source>
        <dbReference type="ARBA" id="ARBA00022722"/>
    </source>
</evidence>
<dbReference type="Pfam" id="PF22938">
    <property type="entry name" value="Integrase_p58_C"/>
    <property type="match status" value="1"/>
</dbReference>
<keyword evidence="4" id="KW-0808">Transferase</keyword>
<dbReference type="AlphaFoldDB" id="A0A151MTA4"/>
<dbReference type="InterPro" id="IPR043502">
    <property type="entry name" value="DNA/RNA_pol_sf"/>
</dbReference>
<evidence type="ECO:0000313" key="12">
    <source>
        <dbReference type="Proteomes" id="UP000050525"/>
    </source>
</evidence>
<proteinExistence type="inferred from homology"/>
<keyword evidence="9" id="KW-0695">RNA-directed DNA polymerase</keyword>
<protein>
    <recommendedName>
        <fullName evidence="2">ribonuclease H</fullName>
        <ecNumber evidence="2">3.1.26.4</ecNumber>
    </recommendedName>
</protein>
<dbReference type="InterPro" id="IPR054465">
    <property type="entry name" value="Integrase_p58-like_C"/>
</dbReference>
<dbReference type="eggNOG" id="KOG1611">
    <property type="taxonomic scope" value="Eukaryota"/>
</dbReference>
<dbReference type="Pfam" id="PF00078">
    <property type="entry name" value="RVT_1"/>
    <property type="match status" value="1"/>
</dbReference>
<dbReference type="SUPFAM" id="SSF56672">
    <property type="entry name" value="DNA/RNA polymerases"/>
    <property type="match status" value="1"/>
</dbReference>
<dbReference type="Gene3D" id="3.30.70.270">
    <property type="match status" value="1"/>
</dbReference>
<dbReference type="PROSITE" id="PS50878">
    <property type="entry name" value="RT_POL"/>
    <property type="match status" value="1"/>
</dbReference>
<dbReference type="GO" id="GO:0004523">
    <property type="term" value="F:RNA-DNA hybrid ribonuclease activity"/>
    <property type="evidence" value="ECO:0007669"/>
    <property type="project" value="UniProtKB-EC"/>
</dbReference>
<dbReference type="Gene3D" id="3.10.10.10">
    <property type="entry name" value="HIV Type 1 Reverse Transcriptase, subunit A, domain 1"/>
    <property type="match status" value="1"/>
</dbReference>
<dbReference type="CDD" id="cd01647">
    <property type="entry name" value="RT_LTR"/>
    <property type="match status" value="1"/>
</dbReference>
<evidence type="ECO:0000256" key="2">
    <source>
        <dbReference type="ARBA" id="ARBA00012180"/>
    </source>
</evidence>
<keyword evidence="6" id="KW-0540">Nuclease</keyword>
<dbReference type="PANTHER" id="PTHR37984">
    <property type="entry name" value="PROTEIN CBG26694"/>
    <property type="match status" value="1"/>
</dbReference>
<keyword evidence="3" id="KW-0645">Protease</keyword>
<dbReference type="eggNOG" id="KOG0017">
    <property type="taxonomic scope" value="Eukaryota"/>
</dbReference>
<evidence type="ECO:0000313" key="11">
    <source>
        <dbReference type="EMBL" id="KYO27729.1"/>
    </source>
</evidence>
<keyword evidence="7" id="KW-0255">Endonuclease</keyword>
<dbReference type="PANTHER" id="PTHR37984:SF5">
    <property type="entry name" value="PROTEIN NYNRIN-LIKE"/>
    <property type="match status" value="1"/>
</dbReference>
<dbReference type="FunFam" id="3.10.10.10:FF:000007">
    <property type="entry name" value="Retrovirus-related Pol polyprotein from transposon 17.6-like Protein"/>
    <property type="match status" value="1"/>
</dbReference>
<evidence type="ECO:0000256" key="9">
    <source>
        <dbReference type="ARBA" id="ARBA00022918"/>
    </source>
</evidence>
<name>A0A151MTA4_ALLMI</name>